<proteinExistence type="predicted"/>
<sequence>MCYASQPVTRKVFDYNAYIQGRLRGEYVVIYHTVVEEPEDVASDIQLDITDMPTFDIQQTTVIPIISFSNNIHSDLIWATTISRDIFSDYYYTTNLTLPIKATSINCRGAPHLL</sequence>
<dbReference type="RefSeq" id="WP_020212669.1">
    <property type="nucleotide sequence ID" value="NZ_JRLX01000003.1"/>
</dbReference>
<gene>
    <name evidence="1" type="ORF">Q765_05025</name>
</gene>
<reference evidence="1 2" key="1">
    <citation type="submission" date="2013-09" db="EMBL/GenBank/DDBJ databases">
        <authorList>
            <person name="Zeng Z."/>
            <person name="Chen C."/>
        </authorList>
    </citation>
    <scope>NUCLEOTIDE SEQUENCE [LARGE SCALE GENOMIC DNA]</scope>
    <source>
        <strain evidence="1 2">WB 3.3-2</strain>
    </source>
</reference>
<accession>A0A0A2MHQ6</accession>
<dbReference type="Proteomes" id="UP000030152">
    <property type="component" value="Unassembled WGS sequence"/>
</dbReference>
<evidence type="ECO:0000313" key="2">
    <source>
        <dbReference type="Proteomes" id="UP000030152"/>
    </source>
</evidence>
<keyword evidence="2" id="KW-1185">Reference proteome</keyword>
<organism evidence="1 2">
    <name type="scientific">Flavobacterium rivuli WB 3.3-2 = DSM 21788</name>
    <dbReference type="NCBI Taxonomy" id="1121895"/>
    <lineage>
        <taxon>Bacteria</taxon>
        <taxon>Pseudomonadati</taxon>
        <taxon>Bacteroidota</taxon>
        <taxon>Flavobacteriia</taxon>
        <taxon>Flavobacteriales</taxon>
        <taxon>Flavobacteriaceae</taxon>
        <taxon>Flavobacterium</taxon>
    </lineage>
</organism>
<evidence type="ECO:0000313" key="1">
    <source>
        <dbReference type="EMBL" id="KGO87850.1"/>
    </source>
</evidence>
<dbReference type="AlphaFoldDB" id="A0A0A2MHQ6"/>
<protein>
    <submittedName>
        <fullName evidence="1">Uncharacterized protein</fullName>
    </submittedName>
</protein>
<dbReference type="EMBL" id="JRLX01000003">
    <property type="protein sequence ID" value="KGO87850.1"/>
    <property type="molecule type" value="Genomic_DNA"/>
</dbReference>
<name>A0A0A2MHQ6_9FLAO</name>
<comment type="caution">
    <text evidence="1">The sequence shown here is derived from an EMBL/GenBank/DDBJ whole genome shotgun (WGS) entry which is preliminary data.</text>
</comment>